<dbReference type="AlphaFoldDB" id="A0A2N6VKD7"/>
<evidence type="ECO:0000256" key="1">
    <source>
        <dbReference type="ARBA" id="ARBA00004917"/>
    </source>
</evidence>
<dbReference type="InterPro" id="IPR036467">
    <property type="entry name" value="LS/RS_sf"/>
</dbReference>
<feature type="binding site" evidence="7">
    <location>
        <position position="110"/>
    </location>
    <ligand>
        <name>5-amino-6-(D-ribitylamino)uracil</name>
        <dbReference type="ChEBI" id="CHEBI:15934"/>
    </ligand>
</feature>
<dbReference type="InterPro" id="IPR002180">
    <property type="entry name" value="LS/RS"/>
</dbReference>
<dbReference type="Pfam" id="PF00885">
    <property type="entry name" value="DMRL_synthase"/>
    <property type="match status" value="1"/>
</dbReference>
<accession>A0A2N6VKD7</accession>
<dbReference type="GO" id="GO:0000906">
    <property type="term" value="F:6,7-dimethyl-8-ribityllumazine synthase activity"/>
    <property type="evidence" value="ECO:0007669"/>
    <property type="project" value="UniProtKB-UniRule"/>
</dbReference>
<dbReference type="EMBL" id="PNHK01000004">
    <property type="protein sequence ID" value="PMD04622.1"/>
    <property type="molecule type" value="Genomic_DNA"/>
</dbReference>
<feature type="binding site" evidence="7">
    <location>
        <begin position="77"/>
        <end position="79"/>
    </location>
    <ligand>
        <name>5-amino-6-(D-ribitylamino)uracil</name>
        <dbReference type="ChEBI" id="CHEBI:15934"/>
    </ligand>
</feature>
<keyword evidence="5 7" id="KW-0808">Transferase</keyword>
<comment type="function">
    <text evidence="7">Catalyzes the formation of 6,7-dimethyl-8-ribityllumazine by condensation of 5-amino-6-(D-ribitylamino)uracil with 3,4-dihydroxy-2-butanone 4-phosphate. This is the penultimate step in the biosynthesis of riboflavin.</text>
</comment>
<dbReference type="GO" id="GO:0009349">
    <property type="term" value="C:riboflavin synthase complex"/>
    <property type="evidence" value="ECO:0007669"/>
    <property type="project" value="UniProtKB-UniRule"/>
</dbReference>
<gene>
    <name evidence="7" type="primary">ribH</name>
    <name evidence="8" type="ORF">CJ199_09575</name>
</gene>
<dbReference type="UniPathway" id="UPA00275">
    <property type="reaction ID" value="UER00404"/>
</dbReference>
<dbReference type="EC" id="2.5.1.78" evidence="3 7"/>
<dbReference type="PANTHER" id="PTHR21058">
    <property type="entry name" value="6,7-DIMETHYL-8-RIBITYLLUMAZINE SYNTHASE DMRL SYNTHASE LUMAZINE SYNTHASE"/>
    <property type="match status" value="1"/>
</dbReference>
<dbReference type="Gene3D" id="3.40.50.960">
    <property type="entry name" value="Lumazine/riboflavin synthase"/>
    <property type="match status" value="1"/>
</dbReference>
<comment type="caution">
    <text evidence="8">The sequence shown here is derived from an EMBL/GenBank/DDBJ whole genome shotgun (WGS) entry which is preliminary data.</text>
</comment>
<feature type="binding site" evidence="7">
    <location>
        <begin position="55"/>
        <end position="57"/>
    </location>
    <ligand>
        <name>5-amino-6-(D-ribitylamino)uracil</name>
        <dbReference type="ChEBI" id="CHEBI:15934"/>
    </ligand>
</feature>
<reference evidence="8 9" key="1">
    <citation type="submission" date="2017-09" db="EMBL/GenBank/DDBJ databases">
        <title>Bacterial strain isolated from the female urinary microbiota.</title>
        <authorList>
            <person name="Thomas-White K."/>
            <person name="Kumar N."/>
            <person name="Forster S."/>
            <person name="Putonti C."/>
            <person name="Lawley T."/>
            <person name="Wolfe A.J."/>
        </authorList>
    </citation>
    <scope>NUCLEOTIDE SEQUENCE [LARGE SCALE GENOMIC DNA]</scope>
    <source>
        <strain evidence="8 9">UMB1301</strain>
    </source>
</reference>
<organism evidence="8 9">
    <name type="scientific">Brevibacterium paucivorans</name>
    <dbReference type="NCBI Taxonomy" id="170994"/>
    <lineage>
        <taxon>Bacteria</taxon>
        <taxon>Bacillati</taxon>
        <taxon>Actinomycetota</taxon>
        <taxon>Actinomycetes</taxon>
        <taxon>Micrococcales</taxon>
        <taxon>Brevibacteriaceae</taxon>
        <taxon>Brevibacterium</taxon>
    </lineage>
</organism>
<dbReference type="SUPFAM" id="SSF52121">
    <property type="entry name" value="Lumazine synthase"/>
    <property type="match status" value="1"/>
</dbReference>
<keyword evidence="4 7" id="KW-0686">Riboflavin biosynthesis</keyword>
<dbReference type="RefSeq" id="WP_102239286.1">
    <property type="nucleotide sequence ID" value="NZ_PNHK01000004.1"/>
</dbReference>
<sequence length="152" mass="15899">MKTGAPVVEVVKQSARVAVVAAQWHQQIMDGLIAGAVRAAEEAEVEMELFRVPGSFELPVVAQAAAAQFDAVVALGVVIRGDTPHFDYVCSAVTDGLNRVSLDARVPVGFGLLTCDTEQQAIDRAGGPGASEDKGHEGMTAALNTLAVLKRM</sequence>
<feature type="active site" description="Proton donor" evidence="7">
    <location>
        <position position="85"/>
    </location>
</feature>
<evidence type="ECO:0000313" key="9">
    <source>
        <dbReference type="Proteomes" id="UP000235598"/>
    </source>
</evidence>
<evidence type="ECO:0000256" key="7">
    <source>
        <dbReference type="HAMAP-Rule" id="MF_00178"/>
    </source>
</evidence>
<feature type="binding site" evidence="7">
    <location>
        <position position="24"/>
    </location>
    <ligand>
        <name>5-amino-6-(D-ribitylamino)uracil</name>
        <dbReference type="ChEBI" id="CHEBI:15934"/>
    </ligand>
</feature>
<dbReference type="NCBIfam" id="TIGR00114">
    <property type="entry name" value="lumazine-synth"/>
    <property type="match status" value="1"/>
</dbReference>
<feature type="binding site" evidence="7">
    <location>
        <begin position="82"/>
        <end position="83"/>
    </location>
    <ligand>
        <name>(2S)-2-hydroxy-3-oxobutyl phosphate</name>
        <dbReference type="ChEBI" id="CHEBI:58830"/>
    </ligand>
</feature>
<proteinExistence type="inferred from homology"/>
<evidence type="ECO:0000313" key="8">
    <source>
        <dbReference type="EMBL" id="PMD04622.1"/>
    </source>
</evidence>
<dbReference type="InterPro" id="IPR034964">
    <property type="entry name" value="LS"/>
</dbReference>
<feature type="binding site" evidence="7">
    <location>
        <position position="124"/>
    </location>
    <ligand>
        <name>(2S)-2-hydroxy-3-oxobutyl phosphate</name>
        <dbReference type="ChEBI" id="CHEBI:58830"/>
    </ligand>
</feature>
<dbReference type="Proteomes" id="UP000235598">
    <property type="component" value="Unassembled WGS sequence"/>
</dbReference>
<evidence type="ECO:0000256" key="2">
    <source>
        <dbReference type="ARBA" id="ARBA00007424"/>
    </source>
</evidence>
<protein>
    <recommendedName>
        <fullName evidence="3 7">6,7-dimethyl-8-ribityllumazine synthase</fullName>
        <shortName evidence="7">DMRL synthase</shortName>
        <shortName evidence="7">LS</shortName>
        <shortName evidence="7">Lumazine synthase</shortName>
        <ecNumber evidence="3 7">2.5.1.78</ecNumber>
    </recommendedName>
</protein>
<comment type="similarity">
    <text evidence="2 7">Belongs to the DMRL synthase family.</text>
</comment>
<dbReference type="HAMAP" id="MF_00178">
    <property type="entry name" value="Lumazine_synth"/>
    <property type="match status" value="1"/>
</dbReference>
<evidence type="ECO:0000256" key="5">
    <source>
        <dbReference type="ARBA" id="ARBA00022679"/>
    </source>
</evidence>
<dbReference type="PANTHER" id="PTHR21058:SF0">
    <property type="entry name" value="6,7-DIMETHYL-8-RIBITYLLUMAZINE SYNTHASE"/>
    <property type="match status" value="1"/>
</dbReference>
<comment type="pathway">
    <text evidence="1 7">Cofactor biosynthesis; riboflavin biosynthesis; riboflavin from 2-hydroxy-3-oxobutyl phosphate and 5-amino-6-(D-ribitylamino)uracil: step 1/2.</text>
</comment>
<comment type="catalytic activity">
    <reaction evidence="6 7">
        <text>(2S)-2-hydroxy-3-oxobutyl phosphate + 5-amino-6-(D-ribitylamino)uracil = 6,7-dimethyl-8-(1-D-ribityl)lumazine + phosphate + 2 H2O + H(+)</text>
        <dbReference type="Rhea" id="RHEA:26152"/>
        <dbReference type="ChEBI" id="CHEBI:15377"/>
        <dbReference type="ChEBI" id="CHEBI:15378"/>
        <dbReference type="ChEBI" id="CHEBI:15934"/>
        <dbReference type="ChEBI" id="CHEBI:43474"/>
        <dbReference type="ChEBI" id="CHEBI:58201"/>
        <dbReference type="ChEBI" id="CHEBI:58830"/>
        <dbReference type="EC" id="2.5.1.78"/>
    </reaction>
</comment>
<evidence type="ECO:0000256" key="6">
    <source>
        <dbReference type="ARBA" id="ARBA00048785"/>
    </source>
</evidence>
<evidence type="ECO:0000256" key="4">
    <source>
        <dbReference type="ARBA" id="ARBA00022619"/>
    </source>
</evidence>
<name>A0A2N6VKD7_9MICO</name>
<dbReference type="CDD" id="cd09209">
    <property type="entry name" value="Lumazine_synthase-I"/>
    <property type="match status" value="1"/>
</dbReference>
<dbReference type="GO" id="GO:0005829">
    <property type="term" value="C:cytosol"/>
    <property type="evidence" value="ECO:0007669"/>
    <property type="project" value="TreeGrafter"/>
</dbReference>
<dbReference type="OrthoDB" id="9809709at2"/>
<evidence type="ECO:0000256" key="3">
    <source>
        <dbReference type="ARBA" id="ARBA00012664"/>
    </source>
</evidence>
<dbReference type="GO" id="GO:0009231">
    <property type="term" value="P:riboflavin biosynthetic process"/>
    <property type="evidence" value="ECO:0007669"/>
    <property type="project" value="UniProtKB-UniRule"/>
</dbReference>